<feature type="transmembrane region" description="Helical" evidence="6">
    <location>
        <begin position="849"/>
        <end position="869"/>
    </location>
</feature>
<feature type="transmembrane region" description="Helical" evidence="6">
    <location>
        <begin position="1139"/>
        <end position="1159"/>
    </location>
</feature>
<feature type="transmembrane region" description="Helical" evidence="6">
    <location>
        <begin position="889"/>
        <end position="906"/>
    </location>
</feature>
<dbReference type="Gene3D" id="1.20.1250.20">
    <property type="entry name" value="MFS general substrate transporter like domains"/>
    <property type="match status" value="4"/>
</dbReference>
<comment type="caution">
    <text evidence="7">The sequence shown here is derived from an EMBL/GenBank/DDBJ whole genome shotgun (WGS) entry which is preliminary data.</text>
</comment>
<feature type="transmembrane region" description="Helical" evidence="6">
    <location>
        <begin position="1421"/>
        <end position="1438"/>
    </location>
</feature>
<feature type="transmembrane region" description="Helical" evidence="6">
    <location>
        <begin position="607"/>
        <end position="626"/>
    </location>
</feature>
<gene>
    <name evidence="7" type="ORF">Ahy_B10g106275</name>
</gene>
<evidence type="ECO:0000256" key="2">
    <source>
        <dbReference type="ARBA" id="ARBA00005982"/>
    </source>
</evidence>
<keyword evidence="8" id="KW-1185">Reference proteome</keyword>
<reference evidence="7 8" key="1">
    <citation type="submission" date="2019-01" db="EMBL/GenBank/DDBJ databases">
        <title>Sequencing of cultivated peanut Arachis hypogaea provides insights into genome evolution and oil improvement.</title>
        <authorList>
            <person name="Chen X."/>
        </authorList>
    </citation>
    <scope>NUCLEOTIDE SEQUENCE [LARGE SCALE GENOMIC DNA]</scope>
    <source>
        <strain evidence="8">cv. Fuhuasheng</strain>
        <tissue evidence="7">Leaves</tissue>
    </source>
</reference>
<feature type="transmembrane region" description="Helical" evidence="6">
    <location>
        <begin position="702"/>
        <end position="721"/>
    </location>
</feature>
<accession>A0A444XAD4</accession>
<feature type="transmembrane region" description="Helical" evidence="6">
    <location>
        <begin position="1695"/>
        <end position="1713"/>
    </location>
</feature>
<protein>
    <submittedName>
        <fullName evidence="7">Uncharacterized protein</fullName>
    </submittedName>
</protein>
<comment type="subcellular location">
    <subcellularLocation>
        <location evidence="1">Membrane</location>
        <topology evidence="1">Multi-pass membrane protein</topology>
    </subcellularLocation>
</comment>
<feature type="transmembrane region" description="Helical" evidence="6">
    <location>
        <begin position="1587"/>
        <end position="1608"/>
    </location>
</feature>
<feature type="transmembrane region" description="Helical" evidence="6">
    <location>
        <begin position="1010"/>
        <end position="1034"/>
    </location>
</feature>
<feature type="transmembrane region" description="Helical" evidence="6">
    <location>
        <begin position="301"/>
        <end position="322"/>
    </location>
</feature>
<dbReference type="PROSITE" id="PS01022">
    <property type="entry name" value="PTR2_1"/>
    <property type="match status" value="3"/>
</dbReference>
<organism evidence="7 8">
    <name type="scientific">Arachis hypogaea</name>
    <name type="common">Peanut</name>
    <dbReference type="NCBI Taxonomy" id="3818"/>
    <lineage>
        <taxon>Eukaryota</taxon>
        <taxon>Viridiplantae</taxon>
        <taxon>Streptophyta</taxon>
        <taxon>Embryophyta</taxon>
        <taxon>Tracheophyta</taxon>
        <taxon>Spermatophyta</taxon>
        <taxon>Magnoliopsida</taxon>
        <taxon>eudicotyledons</taxon>
        <taxon>Gunneridae</taxon>
        <taxon>Pentapetalae</taxon>
        <taxon>rosids</taxon>
        <taxon>fabids</taxon>
        <taxon>Fabales</taxon>
        <taxon>Fabaceae</taxon>
        <taxon>Papilionoideae</taxon>
        <taxon>50 kb inversion clade</taxon>
        <taxon>dalbergioids sensu lato</taxon>
        <taxon>Dalbergieae</taxon>
        <taxon>Pterocarpus clade</taxon>
        <taxon>Arachis</taxon>
    </lineage>
</organism>
<feature type="transmembrane region" description="Helical" evidence="6">
    <location>
        <begin position="342"/>
        <end position="364"/>
    </location>
</feature>
<keyword evidence="4 6" id="KW-1133">Transmembrane helix</keyword>
<dbReference type="PANTHER" id="PTHR11654">
    <property type="entry name" value="OLIGOPEPTIDE TRANSPORTER-RELATED"/>
    <property type="match status" value="1"/>
</dbReference>
<dbReference type="InterPro" id="IPR018456">
    <property type="entry name" value="PTR2_symporter_CS"/>
</dbReference>
<feature type="transmembrane region" description="Helical" evidence="6">
    <location>
        <begin position="1054"/>
        <end position="1073"/>
    </location>
</feature>
<feature type="transmembrane region" description="Helical" evidence="6">
    <location>
        <begin position="97"/>
        <end position="118"/>
    </location>
</feature>
<feature type="transmembrane region" description="Helical" evidence="6">
    <location>
        <begin position="167"/>
        <end position="186"/>
    </location>
</feature>
<feature type="transmembrane region" description="Helical" evidence="6">
    <location>
        <begin position="437"/>
        <end position="456"/>
    </location>
</feature>
<evidence type="ECO:0000313" key="8">
    <source>
        <dbReference type="Proteomes" id="UP000289738"/>
    </source>
</evidence>
<feature type="transmembrane region" description="Helical" evidence="6">
    <location>
        <begin position="632"/>
        <end position="653"/>
    </location>
</feature>
<evidence type="ECO:0000256" key="3">
    <source>
        <dbReference type="ARBA" id="ARBA00022692"/>
    </source>
</evidence>
<feature type="transmembrane region" description="Helical" evidence="6">
    <location>
        <begin position="468"/>
        <end position="492"/>
    </location>
</feature>
<evidence type="ECO:0000256" key="4">
    <source>
        <dbReference type="ARBA" id="ARBA00022989"/>
    </source>
</evidence>
<evidence type="ECO:0000256" key="6">
    <source>
        <dbReference type="SAM" id="Phobius"/>
    </source>
</evidence>
<evidence type="ECO:0000256" key="5">
    <source>
        <dbReference type="ARBA" id="ARBA00023136"/>
    </source>
</evidence>
<feature type="transmembrane region" description="Helical" evidence="6">
    <location>
        <begin position="727"/>
        <end position="747"/>
    </location>
</feature>
<dbReference type="GO" id="GO:0006857">
    <property type="term" value="P:oligopeptide transport"/>
    <property type="evidence" value="ECO:0007669"/>
    <property type="project" value="InterPro"/>
</dbReference>
<feature type="transmembrane region" description="Helical" evidence="6">
    <location>
        <begin position="1542"/>
        <end position="1567"/>
    </location>
</feature>
<feature type="transmembrane region" description="Helical" evidence="6">
    <location>
        <begin position="1232"/>
        <end position="1250"/>
    </location>
</feature>
<keyword evidence="3 6" id="KW-0812">Transmembrane</keyword>
<feature type="transmembrane region" description="Helical" evidence="6">
    <location>
        <begin position="1458"/>
        <end position="1479"/>
    </location>
</feature>
<dbReference type="GO" id="GO:0003824">
    <property type="term" value="F:catalytic activity"/>
    <property type="evidence" value="ECO:0007669"/>
    <property type="project" value="InterPro"/>
</dbReference>
<dbReference type="Proteomes" id="UP000289738">
    <property type="component" value="Chromosome B10"/>
</dbReference>
<name>A0A444XAD4_ARAHY</name>
<evidence type="ECO:0000313" key="7">
    <source>
        <dbReference type="EMBL" id="RYQ86621.1"/>
    </source>
</evidence>
<feature type="transmembrane region" description="Helical" evidence="6">
    <location>
        <begin position="1256"/>
        <end position="1277"/>
    </location>
</feature>
<feature type="transmembrane region" description="Helical" evidence="6">
    <location>
        <begin position="384"/>
        <end position="405"/>
    </location>
</feature>
<dbReference type="EMBL" id="SDMP01000020">
    <property type="protein sequence ID" value="RYQ86621.1"/>
    <property type="molecule type" value="Genomic_DNA"/>
</dbReference>
<dbReference type="Pfam" id="PF00854">
    <property type="entry name" value="PTR2"/>
    <property type="match status" value="3"/>
</dbReference>
<feature type="transmembrane region" description="Helical" evidence="6">
    <location>
        <begin position="926"/>
        <end position="947"/>
    </location>
</feature>
<feature type="transmembrane region" description="Helical" evidence="6">
    <location>
        <begin position="1165"/>
        <end position="1186"/>
    </location>
</feature>
<feature type="transmembrane region" description="Helical" evidence="6">
    <location>
        <begin position="1511"/>
        <end position="1530"/>
    </location>
</feature>
<proteinExistence type="inferred from homology"/>
<dbReference type="SUPFAM" id="SSF103473">
    <property type="entry name" value="MFS general substrate transporter"/>
    <property type="match status" value="3"/>
</dbReference>
<dbReference type="FunFam" id="1.20.1250.20:FF:000410">
    <property type="entry name" value="POT family protein"/>
    <property type="match status" value="1"/>
</dbReference>
<keyword evidence="5 6" id="KW-0472">Membrane</keyword>
<dbReference type="PROSITE" id="PS00175">
    <property type="entry name" value="PG_MUTASE"/>
    <property type="match status" value="1"/>
</dbReference>
<feature type="transmembrane region" description="Helical" evidence="6">
    <location>
        <begin position="512"/>
        <end position="531"/>
    </location>
</feature>
<feature type="transmembrane region" description="Helical" evidence="6">
    <location>
        <begin position="71"/>
        <end position="91"/>
    </location>
</feature>
<comment type="similarity">
    <text evidence="2">Belongs to the major facilitator superfamily. Proton-dependent oligopeptide transporter (POT/PTR) (TC 2.A.17) family.</text>
</comment>
<dbReference type="InterPro" id="IPR001345">
    <property type="entry name" value="PG/BPGM_mutase_AS"/>
</dbReference>
<dbReference type="InterPro" id="IPR000109">
    <property type="entry name" value="POT_fam"/>
</dbReference>
<evidence type="ECO:0000256" key="1">
    <source>
        <dbReference type="ARBA" id="ARBA00004141"/>
    </source>
</evidence>
<dbReference type="GO" id="GO:0016020">
    <property type="term" value="C:membrane"/>
    <property type="evidence" value="ECO:0007669"/>
    <property type="project" value="UniProtKB-SubCell"/>
</dbReference>
<feature type="transmembrane region" description="Helical" evidence="6">
    <location>
        <begin position="1380"/>
        <end position="1401"/>
    </location>
</feature>
<sequence>MALIKSSSSSESEREIRKGLIRHGQHHTNTIKGGVEFAQQFAFTGLSSNLITYLTNEIHESITEATKNVNTWLGVSSLFPLLGGFIADSYLGRFNTVVISSFIYLLGMILMMISVSSLKNDKLFFLSLYVLAMGDGGHKPCVQTFAADQFDGNMEDQREAKSSFFNWWYLAIVLACTSSVFLVVYIQENVGWAAALALPSGVWTVAIAVFFIGIKRYKKETPKGSSFISIAQVLVASCRKWNLKHDTSVYYYGDHYHDQIEHTDQLRFLDKAMMMDEHDVTNNTREPWRLSSMTQVEEVKLVLRLIPIWLNCLMFVVVQNQMSTFFIKQGSTLNRTIGKIGFQIPPASLQGVVGIVILCGVPIYDRVFVPIARKFTKHPSGITVLQRIGVGLVLSILNMVVSALVEAKRIAIAIQYNLVDDPKSVIPLSIWWLLPQYAILGTADALAVVGLQELFYSQMPEGLRSLGAAAYVSLFGVGSFVANAIIDVVIAITSRIGYKWLGNNLNKAHLDYYYWLLAGLGALNLCVYLRIANGFVYKKSSNSDTSKHLLQPHPKTMKGGWHAARFIISVEFAQQFAFIGLSSNLITYLTNELQETLIEATKNINTWVFVSSIFPLLGAFIADSYIGRFKTVTISSFIYLLGMTFMTLSVSILKHDKLFFVALYVFSVGDGGIKSCVQPFAADQFDEEKEEQREAKSSFFNYWYLVVVLANSSAVFFIVYVQDNIGWTVGLGLPVGVWIVAIAVFLIGTKRYKRENPKGSPFTTIAQVLVAASLKWRLNHLPTNDTSLCYYGLDDDHHPLPTLEHTHHLKFLNKAMMIDENDASSKSRNPWRLCSVTQVEEVKLVLRLIPIWLCCVMFFVVQSQLVTFFPKQGSTMQRHIGSKFEIPPASLLGFVGIVMLCEIPVYDRVFVPVARKFTKHHSGITLLQKIGVGLFLSILNMIVSALVETKRVGVAKQHNLIDDPNSILPISIWWLLPQYILSGTSDVFTIIGLQELFYDQMPEGLRSLGAAAFVTLYGVGSFFSNAIIVIIVAITSRIGEKWFGNNLNKAHLDYFYWLLAGLSVLNLCVYLWIAKGFVYKKTEGTTMANDDSNIPAETTKRGVEFAERFTSMGLSANLITYLTKELGESVVDATKNVNTWIGVSSLFPLLGGFLADSYFGRFNTIVISSFIFLIGMILLTLSVSVMKHEALFFVSLYVLSVGDGGHKPCVQTFAADQFDEETESQKNAKTSFFNWWYLVIVIACISAVFFMDNFGWTLGLGLLPGIWAIALVFFFLGMKRYKKEGPRGSPFTSIAQVFVAASRKWRVKDTSNNEKYWYENEICLHSSGHSISPTLDHTNQFRFLDKAMIIDEHDAANNTRDPWRLCTLNQVEEVKLVLRLIPIWLSCLMFVVVQSQLATFFVKQGSTMNRSLGPNFQIPPASLQGVVGVIILFAVAFYDRVFVPIARKFTGHQSGITVLQRIGIGLFCSTLCMVVSALVEGKRVNAANKHKNYNTIEGFSPMSIWWLLPQYAILGVADAFAVVGLQELFYTQMPEAMRSVGAAAFLSVLGVGNFVANGIIDIVVEITSKSGGKWLVGNNLNKAHLDYFYWVLAGLSALSLESFAITGLRANLITYLTNELDESLSEATKNINTWNGGMVLLTISVSLENHHEKLFFYITFIGDGGHRPCIQTFAGDQFDDGTVEKRDAKSSFFNWWFLTQVFAVIFTVLSRIFTDKAMMMDEDEASSNVKDPWRLCTMNQVEEVKMLLGLIPIS</sequence>
<dbReference type="InterPro" id="IPR036259">
    <property type="entry name" value="MFS_trans_sf"/>
</dbReference>
<feature type="transmembrane region" description="Helical" evidence="6">
    <location>
        <begin position="192"/>
        <end position="214"/>
    </location>
</feature>
<dbReference type="GO" id="GO:0022857">
    <property type="term" value="F:transmembrane transporter activity"/>
    <property type="evidence" value="ECO:0007669"/>
    <property type="project" value="InterPro"/>
</dbReference>